<dbReference type="PROSITE" id="PS51186">
    <property type="entry name" value="GNAT"/>
    <property type="match status" value="1"/>
</dbReference>
<dbReference type="CDD" id="cd04301">
    <property type="entry name" value="NAT_SF"/>
    <property type="match status" value="1"/>
</dbReference>
<accession>A0ABQ0H260</accession>
<evidence type="ECO:0000259" key="2">
    <source>
        <dbReference type="PROSITE" id="PS51186"/>
    </source>
</evidence>
<reference evidence="3 4" key="1">
    <citation type="submission" date="2024-10" db="EMBL/GenBank/DDBJ databases">
        <title>Isolation, draft genome sequencing and identification of Phyllobacterium sp. NSA23, isolated from leaf soil.</title>
        <authorList>
            <person name="Akita H."/>
        </authorList>
    </citation>
    <scope>NUCLEOTIDE SEQUENCE [LARGE SCALE GENOMIC DNA]</scope>
    <source>
        <strain evidence="3 4">NSA23</strain>
    </source>
</reference>
<evidence type="ECO:0000313" key="4">
    <source>
        <dbReference type="Proteomes" id="UP001628091"/>
    </source>
</evidence>
<name>A0ABQ0H260_9HYPH</name>
<evidence type="ECO:0000313" key="3">
    <source>
        <dbReference type="EMBL" id="GAB1583006.1"/>
    </source>
</evidence>
<feature type="domain" description="N-acetyltransferase" evidence="2">
    <location>
        <begin position="16"/>
        <end position="164"/>
    </location>
</feature>
<dbReference type="InterPro" id="IPR016181">
    <property type="entry name" value="Acyl_CoA_acyltransferase"/>
</dbReference>
<dbReference type="Proteomes" id="UP001628091">
    <property type="component" value="Unassembled WGS sequence"/>
</dbReference>
<protein>
    <submittedName>
        <fullName evidence="3">N-acetyltransferase</fullName>
    </submittedName>
</protein>
<proteinExistence type="predicted"/>
<feature type="compositionally biased region" description="Polar residues" evidence="1">
    <location>
        <begin position="188"/>
        <end position="197"/>
    </location>
</feature>
<feature type="region of interest" description="Disordered" evidence="1">
    <location>
        <begin position="176"/>
        <end position="197"/>
    </location>
</feature>
<sequence length="197" mass="20918">MNATVSQTGKDLERAFLILDEAEHDVPAREALLDRAMGEGRRRKSSEKLRRGRIPSAGLAFAARGEDGTLLGTVRLWDIRAGRDGSGVPVPALLLGPLAVDPSAEGLGIGSALMRHAIAEAARLGHGAILLVGDLEYYARFGFSGEKVASLAMPGPVERRRFLALELRPGHLDDAHGILSPSGRRAASESQALRLTA</sequence>
<evidence type="ECO:0000256" key="1">
    <source>
        <dbReference type="SAM" id="MobiDB-lite"/>
    </source>
</evidence>
<gene>
    <name evidence="3" type="ORF">PPNSA23_29490</name>
</gene>
<comment type="caution">
    <text evidence="3">The sequence shown here is derived from an EMBL/GenBank/DDBJ whole genome shotgun (WGS) entry which is preliminary data.</text>
</comment>
<dbReference type="Pfam" id="PF00583">
    <property type="entry name" value="Acetyltransf_1"/>
    <property type="match status" value="1"/>
</dbReference>
<dbReference type="RefSeq" id="WP_407865526.1">
    <property type="nucleotide sequence ID" value="NZ_BAAFZP010000001.1"/>
</dbReference>
<dbReference type="Gene3D" id="3.40.630.30">
    <property type="match status" value="1"/>
</dbReference>
<keyword evidence="4" id="KW-1185">Reference proteome</keyword>
<dbReference type="InterPro" id="IPR000182">
    <property type="entry name" value="GNAT_dom"/>
</dbReference>
<dbReference type="SUPFAM" id="SSF55729">
    <property type="entry name" value="Acyl-CoA N-acyltransferases (Nat)"/>
    <property type="match status" value="1"/>
</dbReference>
<dbReference type="EMBL" id="BAAFZP010000001">
    <property type="protein sequence ID" value="GAB1583006.1"/>
    <property type="molecule type" value="Genomic_DNA"/>
</dbReference>
<organism evidence="3 4">
    <name type="scientific">Phyllobacterium phragmitis</name>
    <dbReference type="NCBI Taxonomy" id="2670329"/>
    <lineage>
        <taxon>Bacteria</taxon>
        <taxon>Pseudomonadati</taxon>
        <taxon>Pseudomonadota</taxon>
        <taxon>Alphaproteobacteria</taxon>
        <taxon>Hyphomicrobiales</taxon>
        <taxon>Phyllobacteriaceae</taxon>
        <taxon>Phyllobacterium</taxon>
    </lineage>
</organism>